<dbReference type="PANTHER" id="PTHR44490">
    <property type="entry name" value="EUKARYOTIC TRANSLATION ELONGATION FACTOR 1 EPSILON-1"/>
    <property type="match status" value="1"/>
</dbReference>
<dbReference type="Pfam" id="PF21972">
    <property type="entry name" value="Arc1p_N_like"/>
    <property type="match status" value="1"/>
</dbReference>
<sequence length="176" mass="20525">MVVCNVECVDKIIKYLNVSPDKLRFCENNVKIMITNINNLQADEPVTYFSTLIQTLVKNSIYPDILGNDKETQALTRQWLEYIIICINYADTSAHAKRVLKELNVALSDHTYLSGTKRTIADIALYYTLYKIMSELSHQEKAQYVHVSRWFDNVQQDKKLRQTLDLISFNLMHLFL</sequence>
<keyword evidence="3" id="KW-1185">Reference proteome</keyword>
<evidence type="ECO:0000313" key="3">
    <source>
        <dbReference type="Proteomes" id="UP000614350"/>
    </source>
</evidence>
<dbReference type="GO" id="GO:0005634">
    <property type="term" value="C:nucleus"/>
    <property type="evidence" value="ECO:0007669"/>
    <property type="project" value="TreeGrafter"/>
</dbReference>
<dbReference type="GO" id="GO:0005737">
    <property type="term" value="C:cytoplasm"/>
    <property type="evidence" value="ECO:0007669"/>
    <property type="project" value="TreeGrafter"/>
</dbReference>
<evidence type="ECO:0000259" key="1">
    <source>
        <dbReference type="PROSITE" id="PS50405"/>
    </source>
</evidence>
<dbReference type="EMBL" id="JACSEA010000022">
    <property type="protein sequence ID" value="KAF7380262.1"/>
    <property type="molecule type" value="Genomic_DNA"/>
</dbReference>
<dbReference type="InterPro" id="IPR053837">
    <property type="entry name" value="AIMP3/p18_C"/>
</dbReference>
<dbReference type="AlphaFoldDB" id="A0A834J479"/>
<feature type="domain" description="GST C-terminal" evidence="1">
    <location>
        <begin position="35"/>
        <end position="174"/>
    </location>
</feature>
<dbReference type="SUPFAM" id="SSF47616">
    <property type="entry name" value="GST C-terminal domain-like"/>
    <property type="match status" value="1"/>
</dbReference>
<accession>A0A834J479</accession>
<proteinExistence type="predicted"/>
<dbReference type="Proteomes" id="UP000614350">
    <property type="component" value="Unassembled WGS sequence"/>
</dbReference>
<organism evidence="2 3">
    <name type="scientific">Vespula vulgaris</name>
    <name type="common">Yellow jacket</name>
    <name type="synonym">Wasp</name>
    <dbReference type="NCBI Taxonomy" id="7454"/>
    <lineage>
        <taxon>Eukaryota</taxon>
        <taxon>Metazoa</taxon>
        <taxon>Ecdysozoa</taxon>
        <taxon>Arthropoda</taxon>
        <taxon>Hexapoda</taxon>
        <taxon>Insecta</taxon>
        <taxon>Pterygota</taxon>
        <taxon>Neoptera</taxon>
        <taxon>Endopterygota</taxon>
        <taxon>Hymenoptera</taxon>
        <taxon>Apocrita</taxon>
        <taxon>Aculeata</taxon>
        <taxon>Vespoidea</taxon>
        <taxon>Vespidae</taxon>
        <taxon>Vespinae</taxon>
        <taxon>Vespula</taxon>
    </lineage>
</organism>
<dbReference type="GO" id="GO:0017101">
    <property type="term" value="C:aminoacyl-tRNA synthetase multienzyme complex"/>
    <property type="evidence" value="ECO:0007669"/>
    <property type="project" value="InterPro"/>
</dbReference>
<comment type="caution">
    <text evidence="2">The sequence shown here is derived from an EMBL/GenBank/DDBJ whole genome shotgun (WGS) entry which is preliminary data.</text>
</comment>
<evidence type="ECO:0000313" key="2">
    <source>
        <dbReference type="EMBL" id="KAF7380262.1"/>
    </source>
</evidence>
<name>A0A834J479_VESVU</name>
<dbReference type="PROSITE" id="PS50405">
    <property type="entry name" value="GST_CTER"/>
    <property type="match status" value="1"/>
</dbReference>
<dbReference type="InterPro" id="IPR053836">
    <property type="entry name" value="Arc1-like_N"/>
</dbReference>
<dbReference type="CDD" id="cd10305">
    <property type="entry name" value="GST_C_AIMP3"/>
    <property type="match status" value="1"/>
</dbReference>
<dbReference type="GO" id="GO:0043517">
    <property type="term" value="P:positive regulation of DNA damage response, signal transduction by p53 class mediator"/>
    <property type="evidence" value="ECO:0007669"/>
    <property type="project" value="InterPro"/>
</dbReference>
<dbReference type="PANTHER" id="PTHR44490:SF1">
    <property type="entry name" value="EUKARYOTIC TRANSLATION ELONGATION FACTOR 1 EPSILON-1"/>
    <property type="match status" value="1"/>
</dbReference>
<dbReference type="InterPro" id="IPR010987">
    <property type="entry name" value="Glutathione-S-Trfase_C-like"/>
</dbReference>
<reference evidence="2" key="1">
    <citation type="journal article" date="2020" name="G3 (Bethesda)">
        <title>High-Quality Assemblies for Three Invasive Social Wasps from the &lt;i&gt;Vespula&lt;/i&gt; Genus.</title>
        <authorList>
            <person name="Harrop T.W.R."/>
            <person name="Guhlin J."/>
            <person name="McLaughlin G.M."/>
            <person name="Permina E."/>
            <person name="Stockwell P."/>
            <person name="Gilligan J."/>
            <person name="Le Lec M.F."/>
            <person name="Gruber M.A.M."/>
            <person name="Quinn O."/>
            <person name="Lovegrove M."/>
            <person name="Duncan E.J."/>
            <person name="Remnant E.J."/>
            <person name="Van Eeckhoven J."/>
            <person name="Graham B."/>
            <person name="Knapp R.A."/>
            <person name="Langford K.W."/>
            <person name="Kronenberg Z."/>
            <person name="Press M.O."/>
            <person name="Eacker S.M."/>
            <person name="Wilson-Rankin E.E."/>
            <person name="Purcell J."/>
            <person name="Lester P.J."/>
            <person name="Dearden P.K."/>
        </authorList>
    </citation>
    <scope>NUCLEOTIDE SEQUENCE</scope>
    <source>
        <strain evidence="2">Marl-1</strain>
    </source>
</reference>
<dbReference type="InterPro" id="IPR036282">
    <property type="entry name" value="Glutathione-S-Trfase_C_sf"/>
</dbReference>
<dbReference type="Gene3D" id="1.20.1050.10">
    <property type="match status" value="1"/>
</dbReference>
<gene>
    <name evidence="2" type="ORF">HZH66_014617</name>
</gene>
<protein>
    <recommendedName>
        <fullName evidence="1">GST C-terminal domain-containing protein</fullName>
    </recommendedName>
</protein>
<dbReference type="InterPro" id="IPR042450">
    <property type="entry name" value="EEF1E1"/>
</dbReference>